<comment type="similarity">
    <text evidence="1">Belongs to the GMC oxidoreductase family.</text>
</comment>
<dbReference type="Proteomes" id="UP000668214">
    <property type="component" value="Unassembled WGS sequence"/>
</dbReference>
<dbReference type="InterPro" id="IPR000172">
    <property type="entry name" value="GMC_OxRdtase_N"/>
</dbReference>
<proteinExistence type="inferred from homology"/>
<sequence length="1350" mass="149281">MLPIDVSVSPQCPIFGPSLAQSCPGTQYMIFMTLLDMLIQSQEKVSQTCERVRPKISPEYQYDFIVVGGGSAGAVVASRLSDIPEWRVLLLEAGPDEPSGAQVPSMMGMFLGTDIDWQYQTTNEMNGCLLNGGSCNWPRGKNLGGTSVHNGMMYMRGHAKDFDNWAAMGNHGWSWRDVLPYFMCSENNTEIQRVGCKYHSTGGPLTIERFPWKPAIADDILAAAAERGYPISEDLNGDQFTGFTVAQTTSKNGVRVSSASAFLRPMRYQRNLHVSLKATVTKILIENHKAVGVQFYQDGKLRVARATKEVIASGGAVNSPQLLLLSGIGPKEHLRAMNVTVVKDLPGVGENLHNHVSYALSWTINQPSMSDLNWLTAAEYLAFQKGPMSSTGLSQLTGMLSSTSATKNHPDIQFFFGGYQAACAMTCDANATVDNIGRRISISPTMTQPRSKGKLRLASNNPLEKPVIWGNYLSHPMDVEILVEGIEIALSLANTSAMAKYNMVLSNEPLPKCSQYPYLSQKYWACAVRQDTGPENHQAGSCKMGPFNDPMAVVDNRLKVYGIGNLRVADTSIMPEVTSSNTAAPAMMIGERAAAFIKSDWGKRSSLDTSLVTSNLPCFLVHARRSTIRWTCYFGGSSTSTGIRLYGSLGLDISRYVHTCIPSTTDNTPCNDLIHGKWYVVILRMYRLSIVLGVKEKDIFKKLIIKVGIYYKKQNLKFLSVIQNFDTIDMYSLDYDVPEAPCSSPFPVNGLSLTDVCNGNSATLFLSMVNMLAAYSPIINGMCERITPIKRPQFIYDFIVVGGGAAGSVVATRLSEIENWNVLLVEAGPDELPGMQIPSNLQLYLNTELDWNYKTTNESYACLRYNGSCSWPRGKNLGGCSSHHGMAYHRGHAKDYDRWVEMGNAGWSWRDVLPYFFKSENNKEIGRVRAEDHATGGPMTVERQIFPWQPQFAWDILTAAEETGLGVSEDLVGQNITGFTVAQTISRNGVRLSAARAYLWPNRNRKNLHVALNAIVTKVNTIRSLSKVKTVGITFIMNGRQYNVKAKKEVILTAGAINSPQLLLLSGIGPRPHLENMKIPVVFDLPGVGENLHNHASYGVDFSLNETHINELNLDNADTYLYNQTGPLSSTGLAQVTGILASNYTTADDPDIQFFFAGYQAICNTGGRIEDLKMYDNKQTVRFIAVNIQTLSRGRLMLASKNPLSPPIIWSNDLAHPQDRSIIYQGIQYIFKLSQAETMKKYNLKMIDAIIPECEQYKKNGEMNYEYWDCKFQYDTRPENHQAGTCKMSPSSDPMAVVNSALKVYGIDGLRVADASIMPQMVSGNPVATINMIGERVADFIKNDYKVINN</sequence>
<gene>
    <name evidence="3" type="primary">Gld_0</name>
    <name evidence="3" type="ORF">G6Z78_0009510</name>
</gene>
<dbReference type="GO" id="GO:0016614">
    <property type="term" value="F:oxidoreductase activity, acting on CH-OH group of donors"/>
    <property type="evidence" value="ECO:0007669"/>
    <property type="project" value="InterPro"/>
</dbReference>
<reference evidence="3" key="1">
    <citation type="submission" date="2020-02" db="EMBL/GenBank/DDBJ databases">
        <title>Relaxed selection underlies rapid genomic changes in the transitions from sociality to social parasitism in ants.</title>
        <authorList>
            <person name="Bi X."/>
        </authorList>
    </citation>
    <scope>NUCLEOTIDE SEQUENCE</scope>
    <source>
        <strain evidence="3">BGI-DK2014c</strain>
        <tissue evidence="3">Whole body</tissue>
    </source>
</reference>
<dbReference type="SUPFAM" id="SSF51905">
    <property type="entry name" value="FAD/NAD(P)-binding domain"/>
    <property type="match status" value="2"/>
</dbReference>
<dbReference type="InterPro" id="IPR007867">
    <property type="entry name" value="GMC_OxRtase_C"/>
</dbReference>
<dbReference type="Pfam" id="PF05199">
    <property type="entry name" value="GMC_oxred_C"/>
    <property type="match status" value="2"/>
</dbReference>
<evidence type="ECO:0000313" key="4">
    <source>
        <dbReference type="Proteomes" id="UP000668214"/>
    </source>
</evidence>
<evidence type="ECO:0000313" key="3">
    <source>
        <dbReference type="EMBL" id="KAG5321153.1"/>
    </source>
</evidence>
<comment type="caution">
    <text evidence="3">The sequence shown here is derived from an EMBL/GenBank/DDBJ whole genome shotgun (WGS) entry which is preliminary data.</text>
</comment>
<protein>
    <submittedName>
        <fullName evidence="3">DHGL dehydrogenase</fullName>
    </submittedName>
</protein>
<feature type="domain" description="Glucose-methanol-choline oxidoreductase N-terminal" evidence="2">
    <location>
        <begin position="315"/>
        <end position="329"/>
    </location>
</feature>
<feature type="non-terminal residue" evidence="3">
    <location>
        <position position="1"/>
    </location>
</feature>
<evidence type="ECO:0000256" key="1">
    <source>
        <dbReference type="ARBA" id="ARBA00010790"/>
    </source>
</evidence>
<dbReference type="Gene3D" id="3.30.560.10">
    <property type="entry name" value="Glucose Oxidase, domain 3"/>
    <property type="match status" value="2"/>
</dbReference>
<dbReference type="InterPro" id="IPR036188">
    <property type="entry name" value="FAD/NAD-bd_sf"/>
</dbReference>
<organism evidence="3 4">
    <name type="scientific">Pseudoatta argentina</name>
    <dbReference type="NCBI Taxonomy" id="621737"/>
    <lineage>
        <taxon>Eukaryota</taxon>
        <taxon>Metazoa</taxon>
        <taxon>Ecdysozoa</taxon>
        <taxon>Arthropoda</taxon>
        <taxon>Hexapoda</taxon>
        <taxon>Insecta</taxon>
        <taxon>Pterygota</taxon>
        <taxon>Neoptera</taxon>
        <taxon>Endopterygota</taxon>
        <taxon>Hymenoptera</taxon>
        <taxon>Apocrita</taxon>
        <taxon>Aculeata</taxon>
        <taxon>Formicoidea</taxon>
        <taxon>Formicidae</taxon>
        <taxon>Myrmicinae</taxon>
        <taxon>Pseudoatta</taxon>
    </lineage>
</organism>
<dbReference type="GO" id="GO:0050660">
    <property type="term" value="F:flavin adenine dinucleotide binding"/>
    <property type="evidence" value="ECO:0007669"/>
    <property type="project" value="InterPro"/>
</dbReference>
<name>A0A836JQK9_9HYME</name>
<dbReference type="PROSITE" id="PS00624">
    <property type="entry name" value="GMC_OXRED_2"/>
    <property type="match status" value="2"/>
</dbReference>
<dbReference type="InterPro" id="IPR012132">
    <property type="entry name" value="GMC_OxRdtase"/>
</dbReference>
<dbReference type="SUPFAM" id="SSF54373">
    <property type="entry name" value="FAD-linked reductases, C-terminal domain"/>
    <property type="match status" value="2"/>
</dbReference>
<accession>A0A836JQK9</accession>
<dbReference type="EMBL" id="JAANIA010001271">
    <property type="protein sequence ID" value="KAG5321153.1"/>
    <property type="molecule type" value="Genomic_DNA"/>
</dbReference>
<keyword evidence="4" id="KW-1185">Reference proteome</keyword>
<dbReference type="Gene3D" id="3.50.50.60">
    <property type="entry name" value="FAD/NAD(P)-binding domain"/>
    <property type="match status" value="2"/>
</dbReference>
<evidence type="ECO:0000259" key="2">
    <source>
        <dbReference type="PROSITE" id="PS00624"/>
    </source>
</evidence>
<dbReference type="PANTHER" id="PTHR11552">
    <property type="entry name" value="GLUCOSE-METHANOL-CHOLINE GMC OXIDOREDUCTASE"/>
    <property type="match status" value="1"/>
</dbReference>
<dbReference type="PANTHER" id="PTHR11552:SF217">
    <property type="entry name" value="GLUCOSE DEHYDROGENASE [FAD, QUINONE]"/>
    <property type="match status" value="1"/>
</dbReference>
<dbReference type="Pfam" id="PF00732">
    <property type="entry name" value="GMC_oxred_N"/>
    <property type="match status" value="2"/>
</dbReference>
<feature type="domain" description="Glucose-methanol-choline oxidoreductase N-terminal" evidence="2">
    <location>
        <begin position="1055"/>
        <end position="1069"/>
    </location>
</feature>
<feature type="non-terminal residue" evidence="3">
    <location>
        <position position="1350"/>
    </location>
</feature>